<dbReference type="Proteomes" id="UP001057025">
    <property type="component" value="Chromosome"/>
</dbReference>
<protein>
    <submittedName>
        <fullName evidence="1">DUF1934 domain-containing protein</fullName>
    </submittedName>
</protein>
<dbReference type="InterPro" id="IPR012674">
    <property type="entry name" value="Calycin"/>
</dbReference>
<dbReference type="SUPFAM" id="SSF50814">
    <property type="entry name" value="Lipocalins"/>
    <property type="match status" value="1"/>
</dbReference>
<dbReference type="Pfam" id="PF09148">
    <property type="entry name" value="DUF1934"/>
    <property type="match status" value="1"/>
</dbReference>
<reference evidence="1" key="1">
    <citation type="submission" date="2022-05" db="EMBL/GenBank/DDBJ databases">
        <authorList>
            <person name="Oliphant S.A."/>
            <person name="Watson-Haigh N.S."/>
            <person name="Sumby K.M."/>
            <person name="Gardner J.M."/>
            <person name="Jiranek V."/>
        </authorList>
    </citation>
    <scope>NUCLEOTIDE SEQUENCE</scope>
    <source>
        <strain evidence="1">KI11_C11</strain>
    </source>
</reference>
<sequence length="143" mass="16221">MTKKQLGKPIHIEGQTILHQGDNEEHHHFEAAGQLLQLGETVYLRFNETLDADVPVTYKIDGPDSVRISRRGESQLTLHLIAGQRTQNVDVTPYGKLQLEAEASAVQAELDLESLQGTVRADYRIFTNDEEVGNHQIRLQFYR</sequence>
<evidence type="ECO:0000313" key="2">
    <source>
        <dbReference type="Proteomes" id="UP001057025"/>
    </source>
</evidence>
<proteinExistence type="predicted"/>
<evidence type="ECO:0000313" key="1">
    <source>
        <dbReference type="EMBL" id="USS87886.1"/>
    </source>
</evidence>
<dbReference type="EMBL" id="CP097118">
    <property type="protein sequence ID" value="USS87886.1"/>
    <property type="molecule type" value="Genomic_DNA"/>
</dbReference>
<dbReference type="Gene3D" id="2.40.128.20">
    <property type="match status" value="1"/>
</dbReference>
<dbReference type="RefSeq" id="WP_252797176.1">
    <property type="nucleotide sequence ID" value="NZ_CP097118.1"/>
</dbReference>
<accession>A0ABY5BUB6</accession>
<organism evidence="1 2">
    <name type="scientific">Fructilactobacillus hinvesii</name>
    <dbReference type="NCBI Taxonomy" id="2940300"/>
    <lineage>
        <taxon>Bacteria</taxon>
        <taxon>Bacillati</taxon>
        <taxon>Bacillota</taxon>
        <taxon>Bacilli</taxon>
        <taxon>Lactobacillales</taxon>
        <taxon>Lactobacillaceae</taxon>
        <taxon>Fructilactobacillus</taxon>
    </lineage>
</organism>
<dbReference type="InterPro" id="IPR015231">
    <property type="entry name" value="DUF1934"/>
</dbReference>
<keyword evidence="2" id="KW-1185">Reference proteome</keyword>
<gene>
    <name evidence="1" type="ORF">M3M39_07310</name>
</gene>
<name>A0ABY5BUB6_9LACO</name>